<accession>A0A0K6ITN4</accession>
<sequence length="60" mass="6571">MLESILSYANDHAWAGWMLVGLLFAPPILISFIQGERGISPIGTMLGWWALVFIVALVLA</sequence>
<evidence type="ECO:0000313" key="2">
    <source>
        <dbReference type="EMBL" id="CUB06465.1"/>
    </source>
</evidence>
<gene>
    <name evidence="2" type="ORF">Ga0061068_103160</name>
</gene>
<name>A0A0K6ITN4_9PROT</name>
<dbReference type="AlphaFoldDB" id="A0A0K6ITN4"/>
<feature type="transmembrane region" description="Helical" evidence="1">
    <location>
        <begin position="12"/>
        <end position="33"/>
    </location>
</feature>
<keyword evidence="1" id="KW-0812">Transmembrane</keyword>
<keyword evidence="1" id="KW-0472">Membrane</keyword>
<protein>
    <submittedName>
        <fullName evidence="2">Uncharacterized protein</fullName>
    </submittedName>
</protein>
<keyword evidence="1" id="KW-1133">Transmembrane helix</keyword>
<evidence type="ECO:0000313" key="3">
    <source>
        <dbReference type="Proteomes" id="UP000182108"/>
    </source>
</evidence>
<dbReference type="EMBL" id="CYHH01000003">
    <property type="protein sequence ID" value="CUB06465.1"/>
    <property type="molecule type" value="Genomic_DNA"/>
</dbReference>
<feature type="transmembrane region" description="Helical" evidence="1">
    <location>
        <begin position="39"/>
        <end position="59"/>
    </location>
</feature>
<dbReference type="Proteomes" id="UP000182108">
    <property type="component" value="Unassembled WGS sequence"/>
</dbReference>
<proteinExistence type="predicted"/>
<organism evidence="2 3">
    <name type="scientific">Tepidiphilus thermophilus</name>
    <dbReference type="NCBI Taxonomy" id="876478"/>
    <lineage>
        <taxon>Bacteria</taxon>
        <taxon>Pseudomonadati</taxon>
        <taxon>Pseudomonadota</taxon>
        <taxon>Hydrogenophilia</taxon>
        <taxon>Hydrogenophilales</taxon>
        <taxon>Hydrogenophilaceae</taxon>
        <taxon>Tepidiphilus</taxon>
    </lineage>
</organism>
<evidence type="ECO:0000256" key="1">
    <source>
        <dbReference type="SAM" id="Phobius"/>
    </source>
</evidence>
<reference evidence="3" key="1">
    <citation type="submission" date="2015-08" db="EMBL/GenBank/DDBJ databases">
        <authorList>
            <person name="Babu N.S."/>
            <person name="Beckwith C.J."/>
            <person name="Beseler K.G."/>
            <person name="Brison A."/>
            <person name="Carone J.V."/>
            <person name="Caskin T.P."/>
            <person name="Diamond M."/>
            <person name="Durham M.E."/>
            <person name="Foxe J.M."/>
            <person name="Go M."/>
            <person name="Henderson B.A."/>
            <person name="Jones I.B."/>
            <person name="McGettigan J.A."/>
            <person name="Micheletti S.J."/>
            <person name="Nasrallah M.E."/>
            <person name="Ortiz D."/>
            <person name="Piller C.R."/>
            <person name="Privatt S.R."/>
            <person name="Schneider S.L."/>
            <person name="Sharp S."/>
            <person name="Smith T.C."/>
            <person name="Stanton J.D."/>
            <person name="Ullery H.E."/>
            <person name="Wilson R.J."/>
            <person name="Serrano M.G."/>
            <person name="Buck G."/>
            <person name="Lee V."/>
            <person name="Wang Y."/>
            <person name="Carvalho R."/>
            <person name="Voegtly L."/>
            <person name="Shi R."/>
            <person name="Duckworth R."/>
            <person name="Johnson A."/>
            <person name="Loviza R."/>
            <person name="Walstead R."/>
            <person name="Shah Z."/>
            <person name="Kiflezghi M."/>
            <person name="Wade K."/>
            <person name="Ball S.L."/>
            <person name="Bradley K.W."/>
            <person name="Asai D.J."/>
            <person name="Bowman C.A."/>
            <person name="Russell D.A."/>
            <person name="Pope W.H."/>
            <person name="Jacobs-Sera D."/>
            <person name="Hendrix R.W."/>
            <person name="Hatfull G.F."/>
        </authorList>
    </citation>
    <scope>NUCLEOTIDE SEQUENCE [LARGE SCALE GENOMIC DNA]</scope>
    <source>
        <strain evidence="3">JCM 19170</strain>
    </source>
</reference>
<keyword evidence="3" id="KW-1185">Reference proteome</keyword>